<dbReference type="AlphaFoldDB" id="A0A0L7M693"/>
<gene>
    <name evidence="1" type="ORF">PFDG_01737</name>
</gene>
<name>A0A0L7M693_PLAF4</name>
<dbReference type="EMBL" id="GG701620">
    <property type="protein sequence ID" value="KOB88331.1"/>
    <property type="molecule type" value="Genomic_DNA"/>
</dbReference>
<dbReference type="SMR" id="A0A0L7M693"/>
<organism evidence="1 2">
    <name type="scientific">Plasmodium falciparum (isolate Dd2)</name>
    <dbReference type="NCBI Taxonomy" id="57267"/>
    <lineage>
        <taxon>Eukaryota</taxon>
        <taxon>Sar</taxon>
        <taxon>Alveolata</taxon>
        <taxon>Apicomplexa</taxon>
        <taxon>Aconoidasida</taxon>
        <taxon>Haemosporida</taxon>
        <taxon>Plasmodiidae</taxon>
        <taxon>Plasmodium</taxon>
        <taxon>Plasmodium (Laverania)</taxon>
    </lineage>
</organism>
<dbReference type="OMA" id="MMKDASH"/>
<evidence type="ECO:0000313" key="1">
    <source>
        <dbReference type="EMBL" id="KOB88331.1"/>
    </source>
</evidence>
<reference evidence="2" key="1">
    <citation type="submission" date="2006-09" db="EMBL/GenBank/DDBJ databases">
        <title>Annotation of Plasmodium falciparum Dd2.</title>
        <authorList>
            <consortium name="The Broad Institute Genome Sequencing Platform"/>
            <person name="Volkman S.K."/>
            <person name="Neafsey D.E."/>
            <person name="Dash A.P."/>
            <person name="Chitnis C.E."/>
            <person name="Hartl D.L."/>
            <person name="Young S.K."/>
            <person name="Zeng Q."/>
            <person name="Koehrsen M."/>
            <person name="Alvarado L."/>
            <person name="Berlin A."/>
            <person name="Borenstein D."/>
            <person name="Chapman S.B."/>
            <person name="Chen Z."/>
            <person name="Engels R."/>
            <person name="Freedman E."/>
            <person name="Gellesch M."/>
            <person name="Goldberg J."/>
            <person name="Griggs A."/>
            <person name="Gujja S."/>
            <person name="Heilman E.R."/>
            <person name="Heiman D.I."/>
            <person name="Howarth C."/>
            <person name="Jen D."/>
            <person name="Larson L."/>
            <person name="Mehta T."/>
            <person name="Neiman D."/>
            <person name="Park D."/>
            <person name="Pearson M."/>
            <person name="Roberts A."/>
            <person name="Saif S."/>
            <person name="Shea T."/>
            <person name="Shenoy N."/>
            <person name="Sisk P."/>
            <person name="Stolte C."/>
            <person name="Sykes S."/>
            <person name="Walk T."/>
            <person name="White J."/>
            <person name="Yandava C."/>
            <person name="Haas B."/>
            <person name="Henn M.R."/>
            <person name="Nusbaum C."/>
            <person name="Birren B."/>
        </authorList>
    </citation>
    <scope>NUCLEOTIDE SEQUENCE [LARGE SCALE GENOMIC DNA]</scope>
</reference>
<dbReference type="KEGG" id="pfd:PFDG_01737"/>
<dbReference type="OrthoDB" id="381694at2759"/>
<dbReference type="Proteomes" id="UP000054282">
    <property type="component" value="Unassembled WGS sequence"/>
</dbReference>
<proteinExistence type="predicted"/>
<protein>
    <submittedName>
        <fullName evidence="1">Uncharacterized protein</fullName>
    </submittedName>
</protein>
<sequence>MGQRNEGENIIENIYESSLKKVGERIEKGKLILRAEKENEINFKDMEGYIKNHMNEMTKLVKDAKFIKSSTSYNLKNFYNSFVKCKELLEQLSTNNINTRIDDIFSNIIIEINNKSELYLQT</sequence>
<evidence type="ECO:0000313" key="2">
    <source>
        <dbReference type="Proteomes" id="UP000054282"/>
    </source>
</evidence>
<accession>A0A0L7M693</accession>
<reference evidence="2" key="2">
    <citation type="submission" date="2006-09" db="EMBL/GenBank/DDBJ databases">
        <title>The genome sequence of Plasmodium falciparum Dd2.</title>
        <authorList>
            <consortium name="The Broad Institute Genome Sequencing Platform"/>
            <person name="Birren B."/>
            <person name="Lander E."/>
            <person name="Galagan J."/>
            <person name="Nusbaum C."/>
            <person name="Devon K."/>
            <person name="Henn M."/>
            <person name="Jaffe D."/>
            <person name="Butler J."/>
            <person name="Alvarez P."/>
            <person name="Gnerre S."/>
            <person name="Grabherr M."/>
            <person name="Kleber M."/>
            <person name="Mauceli E."/>
            <person name="Brockman W."/>
            <person name="MacCallum I.A."/>
            <person name="Rounsley S."/>
            <person name="Young S."/>
            <person name="LaButti K."/>
            <person name="Pushparaj V."/>
            <person name="DeCaprio D."/>
            <person name="Crawford M."/>
            <person name="Koehrsen M."/>
            <person name="Engels R."/>
            <person name="Montgomery P."/>
            <person name="Pearson M."/>
            <person name="Howarth C."/>
            <person name="Larson L."/>
            <person name="Luoma S."/>
            <person name="White J."/>
            <person name="Kodira C."/>
            <person name="Zeng Q."/>
            <person name="O'Leary S."/>
            <person name="Yandava C."/>
            <person name="Alvarado L."/>
            <person name="Wirth D."/>
            <person name="Volkman S."/>
            <person name="Hartl D."/>
        </authorList>
    </citation>
    <scope>NUCLEOTIDE SEQUENCE [LARGE SCALE GENOMIC DNA]</scope>
</reference>